<feature type="compositionally biased region" description="Basic residues" evidence="1">
    <location>
        <begin position="232"/>
        <end position="243"/>
    </location>
</feature>
<feature type="compositionally biased region" description="Polar residues" evidence="1">
    <location>
        <begin position="37"/>
        <end position="47"/>
    </location>
</feature>
<feature type="compositionally biased region" description="Low complexity" evidence="1">
    <location>
        <begin position="197"/>
        <end position="207"/>
    </location>
</feature>
<name>A0A067QIS4_9AGAM</name>
<feature type="region of interest" description="Disordered" evidence="1">
    <location>
        <begin position="1"/>
        <end position="77"/>
    </location>
</feature>
<organism evidence="2 3">
    <name type="scientific">Jaapia argillacea MUCL 33604</name>
    <dbReference type="NCBI Taxonomy" id="933084"/>
    <lineage>
        <taxon>Eukaryota</taxon>
        <taxon>Fungi</taxon>
        <taxon>Dikarya</taxon>
        <taxon>Basidiomycota</taxon>
        <taxon>Agaricomycotina</taxon>
        <taxon>Agaricomycetes</taxon>
        <taxon>Agaricomycetidae</taxon>
        <taxon>Jaapiales</taxon>
        <taxon>Jaapiaceae</taxon>
        <taxon>Jaapia</taxon>
    </lineage>
</organism>
<feature type="compositionally biased region" description="Polar residues" evidence="1">
    <location>
        <begin position="173"/>
        <end position="183"/>
    </location>
</feature>
<dbReference type="EMBL" id="KL197711">
    <property type="protein sequence ID" value="KDQ62506.1"/>
    <property type="molecule type" value="Genomic_DNA"/>
</dbReference>
<keyword evidence="3" id="KW-1185">Reference proteome</keyword>
<protein>
    <submittedName>
        <fullName evidence="2">Uncharacterized protein</fullName>
    </submittedName>
</protein>
<dbReference type="HOGENOM" id="CLU_086406_0_0_1"/>
<evidence type="ECO:0000313" key="3">
    <source>
        <dbReference type="Proteomes" id="UP000027265"/>
    </source>
</evidence>
<dbReference type="InParanoid" id="A0A067QIS4"/>
<accession>A0A067QIS4</accession>
<proteinExistence type="predicted"/>
<dbReference type="Proteomes" id="UP000027265">
    <property type="component" value="Unassembled WGS sequence"/>
</dbReference>
<dbReference type="AlphaFoldDB" id="A0A067QIS4"/>
<dbReference type="OrthoDB" id="3253810at2759"/>
<feature type="compositionally biased region" description="Polar residues" evidence="1">
    <location>
        <begin position="122"/>
        <end position="138"/>
    </location>
</feature>
<gene>
    <name evidence="2" type="ORF">JAAARDRAFT_54442</name>
</gene>
<dbReference type="STRING" id="933084.A0A067QIS4"/>
<feature type="region of interest" description="Disordered" evidence="1">
    <location>
        <begin position="106"/>
        <end position="243"/>
    </location>
</feature>
<feature type="compositionally biased region" description="Basic and acidic residues" evidence="1">
    <location>
        <begin position="106"/>
        <end position="121"/>
    </location>
</feature>
<evidence type="ECO:0000256" key="1">
    <source>
        <dbReference type="SAM" id="MobiDB-lite"/>
    </source>
</evidence>
<sequence length="243" mass="26760">MPPSTPSLENPCHDDREFAMRASRPSPDANLAGPRQPTASLARSSSDAGPRKYPPPPSGHELMAMFPPPPPNLSESSSHYFHRQERAYFAQKGNEIIRVQAELDRKDSSMMVDEARIEQKPIRTTNSGFEAWHSSPTHPRSPFEVPAAFSSSQVPFGSHPRPSAVGPPVPIQLDSSYRPSSHYSLPPLSARHSLTPASHHSSSASASRRCDGLDCPEEASQRPLSRPERRRPANHTKRSIVKV</sequence>
<evidence type="ECO:0000313" key="2">
    <source>
        <dbReference type="EMBL" id="KDQ62506.1"/>
    </source>
</evidence>
<reference evidence="3" key="1">
    <citation type="journal article" date="2014" name="Proc. Natl. Acad. Sci. U.S.A.">
        <title>Extensive sampling of basidiomycete genomes demonstrates inadequacy of the white-rot/brown-rot paradigm for wood decay fungi.</title>
        <authorList>
            <person name="Riley R."/>
            <person name="Salamov A.A."/>
            <person name="Brown D.W."/>
            <person name="Nagy L.G."/>
            <person name="Floudas D."/>
            <person name="Held B.W."/>
            <person name="Levasseur A."/>
            <person name="Lombard V."/>
            <person name="Morin E."/>
            <person name="Otillar R."/>
            <person name="Lindquist E.A."/>
            <person name="Sun H."/>
            <person name="LaButti K.M."/>
            <person name="Schmutz J."/>
            <person name="Jabbour D."/>
            <person name="Luo H."/>
            <person name="Baker S.E."/>
            <person name="Pisabarro A.G."/>
            <person name="Walton J.D."/>
            <person name="Blanchette R.A."/>
            <person name="Henrissat B."/>
            <person name="Martin F."/>
            <person name="Cullen D."/>
            <person name="Hibbett D.S."/>
            <person name="Grigoriev I.V."/>
        </authorList>
    </citation>
    <scope>NUCLEOTIDE SEQUENCE [LARGE SCALE GENOMIC DNA]</scope>
    <source>
        <strain evidence="3">MUCL 33604</strain>
    </source>
</reference>